<proteinExistence type="predicted"/>
<dbReference type="OrthoDB" id="9768147at2"/>
<comment type="caution">
    <text evidence="9">The sequence shown here is derived from an EMBL/GenBank/DDBJ whole genome shotgun (WGS) entry which is preliminary data.</text>
</comment>
<dbReference type="GO" id="GO:0044718">
    <property type="term" value="P:siderophore transmembrane transport"/>
    <property type="evidence" value="ECO:0007669"/>
    <property type="project" value="TreeGrafter"/>
</dbReference>
<evidence type="ECO:0000256" key="6">
    <source>
        <dbReference type="ARBA" id="ARBA00023237"/>
    </source>
</evidence>
<keyword evidence="5" id="KW-0472">Membrane</keyword>
<dbReference type="EMBL" id="QWGE01000001">
    <property type="protein sequence ID" value="RIJ42974.1"/>
    <property type="molecule type" value="Genomic_DNA"/>
</dbReference>
<dbReference type="SUPFAM" id="SSF56935">
    <property type="entry name" value="Porins"/>
    <property type="match status" value="1"/>
</dbReference>
<gene>
    <name evidence="9" type="ORF">D1627_03820</name>
</gene>
<dbReference type="Pfam" id="PF13620">
    <property type="entry name" value="CarboxypepD_reg"/>
    <property type="match status" value="1"/>
</dbReference>
<keyword evidence="7" id="KW-0732">Signal</keyword>
<keyword evidence="4" id="KW-0812">Transmembrane</keyword>
<evidence type="ECO:0000313" key="10">
    <source>
        <dbReference type="Proteomes" id="UP000266005"/>
    </source>
</evidence>
<organism evidence="9 10">
    <name type="scientific">Pontibacter oryzae</name>
    <dbReference type="NCBI Taxonomy" id="2304593"/>
    <lineage>
        <taxon>Bacteria</taxon>
        <taxon>Pseudomonadati</taxon>
        <taxon>Bacteroidota</taxon>
        <taxon>Cytophagia</taxon>
        <taxon>Cytophagales</taxon>
        <taxon>Hymenobacteraceae</taxon>
        <taxon>Pontibacter</taxon>
    </lineage>
</organism>
<dbReference type="Gene3D" id="2.60.40.1120">
    <property type="entry name" value="Carboxypeptidase-like, regulatory domain"/>
    <property type="match status" value="1"/>
</dbReference>
<evidence type="ECO:0000256" key="2">
    <source>
        <dbReference type="ARBA" id="ARBA00022448"/>
    </source>
</evidence>
<keyword evidence="3" id="KW-1134">Transmembrane beta strand</keyword>
<dbReference type="RefSeq" id="WP_119430856.1">
    <property type="nucleotide sequence ID" value="NZ_QWGE01000001.1"/>
</dbReference>
<dbReference type="GO" id="GO:0015344">
    <property type="term" value="F:siderophore uptake transmembrane transporter activity"/>
    <property type="evidence" value="ECO:0007669"/>
    <property type="project" value="TreeGrafter"/>
</dbReference>
<accession>A0A399SJ03</accession>
<comment type="subcellular location">
    <subcellularLocation>
        <location evidence="1">Cell outer membrane</location>
        <topology evidence="1">Multi-pass membrane protein</topology>
    </subcellularLocation>
</comment>
<dbReference type="InterPro" id="IPR039426">
    <property type="entry name" value="TonB-dep_rcpt-like"/>
</dbReference>
<keyword evidence="10" id="KW-1185">Reference proteome</keyword>
<evidence type="ECO:0000256" key="7">
    <source>
        <dbReference type="SAM" id="SignalP"/>
    </source>
</evidence>
<feature type="signal peptide" evidence="7">
    <location>
        <begin position="1"/>
        <end position="23"/>
    </location>
</feature>
<keyword evidence="2" id="KW-0813">Transport</keyword>
<evidence type="ECO:0000256" key="4">
    <source>
        <dbReference type="ARBA" id="ARBA00022692"/>
    </source>
</evidence>
<keyword evidence="6" id="KW-0998">Cell outer membrane</keyword>
<dbReference type="InterPro" id="IPR036942">
    <property type="entry name" value="Beta-barrel_TonB_sf"/>
</dbReference>
<dbReference type="Pfam" id="PF25183">
    <property type="entry name" value="OMP_b-brl_4"/>
    <property type="match status" value="1"/>
</dbReference>
<protein>
    <submittedName>
        <fullName evidence="9">TonB-dependent receptor</fullName>
    </submittedName>
</protein>
<dbReference type="PANTHER" id="PTHR30069:SF46">
    <property type="entry name" value="OAR PROTEIN"/>
    <property type="match status" value="1"/>
</dbReference>
<dbReference type="Proteomes" id="UP000266005">
    <property type="component" value="Unassembled WGS sequence"/>
</dbReference>
<dbReference type="SUPFAM" id="SSF49464">
    <property type="entry name" value="Carboxypeptidase regulatory domain-like"/>
    <property type="match status" value="1"/>
</dbReference>
<dbReference type="GO" id="GO:0009279">
    <property type="term" value="C:cell outer membrane"/>
    <property type="evidence" value="ECO:0007669"/>
    <property type="project" value="UniProtKB-SubCell"/>
</dbReference>
<evidence type="ECO:0000256" key="3">
    <source>
        <dbReference type="ARBA" id="ARBA00022452"/>
    </source>
</evidence>
<evidence type="ECO:0000313" key="9">
    <source>
        <dbReference type="EMBL" id="RIJ42974.1"/>
    </source>
</evidence>
<dbReference type="PANTHER" id="PTHR30069">
    <property type="entry name" value="TONB-DEPENDENT OUTER MEMBRANE RECEPTOR"/>
    <property type="match status" value="1"/>
</dbReference>
<sequence>MKKFYQKLSIMFALVLLVQYSWAQGVTTSSMTGIVTDLKGEGLPGATVVAVHTPSGSQYGTTTGADGRFTIVNMRVGGPYKVTARYLGFQEQVANNIDLKLGLSTSVPFKLSEQSNALSEVQVVSDRNSPMSSEKTGAATNVSREVVQSIPTVSRGLKDFTKISPLANTSGNGTQFAGTNNRYNQFAIDGLINNDVFGLAGSGTNGGQTGIEPVSLDAIEEFQINIAPYDVRQGGFTGGGINAVTRSGTNNYQGSIYYYGNNEKLVGGRSPITGEKAKYPEYNDSQYGFRIGGPILKNKLFFFLNGEMTRSITPLAFDPTDPNSGSKLTMDEINRVISTVKRVAPNYDLGSYGEINDELNSNKLLAKIDWNINNNHKLTLRHSYAYGENIDNSRNNNSLRFYNNGQFFPSTTNSTGLELNSTFNNKYANNLLLGYTRVRDDRDPLGDPFPYVRIQNLTGSSSIQLGSENSSVANQLDQDVFSLTDNFSIFAGKHTFTFGTHNEFYSFYNLFVQNIYGQYVYNSLADFEKIGTAEETAPVYYQVGYSFENDGPLQSKGASDFSAMQLGLYAQDDIQLTNDLKVTFGIRADLPLLNDKAAYNDQFFKTYGSRGLSTDQLPETKVLWSPRVGFNWDVLGDNTLKVRGGTGIFTGRVPFVWVSNQYTNNGTLNGTYSVGSTSSSAKPITNPAGIKFVADPYAQPTAATYNGKDGRGDINITSEDFQYPQVFRSNIGVDKQLPWGLVASFEAIFSKGLNNVTFKNLNREVDSNFTFDATDKRPRYKTGRTDSNFNEIILLENSNKGYSYNLVAQLQKNFENGFTGSVAYTYGQSKDLNSGTSSTAYSNWRFLNNVTGPNENVESYANFDLRHRVTGFVSYRKEYFNHFATQVSLFYNGQAGQALSYIYDGDLNNDGTTNDLIFVPATRADINLVDVKDSKGVVTMTADDQWTALNAFIEGDEYLNERRGQYAQRNGARLPFQHQFDLKVLQDLGLQIGNSKNKLQLSFDVMNVGNLINKDWGKSYFVSNQGFNLIRYAGIQSGTTNKPTFQYTAAGQTDGKVYSTSDYSSRWRGQIGIRYIFN</sequence>
<dbReference type="InterPro" id="IPR008969">
    <property type="entry name" value="CarboxyPept-like_regulatory"/>
</dbReference>
<evidence type="ECO:0000259" key="8">
    <source>
        <dbReference type="Pfam" id="PF25183"/>
    </source>
</evidence>
<dbReference type="AlphaFoldDB" id="A0A399SJ03"/>
<feature type="domain" description="TonB-dependent transporter Oar-like beta-barrel" evidence="8">
    <location>
        <begin position="244"/>
        <end position="1013"/>
    </location>
</feature>
<keyword evidence="9" id="KW-0675">Receptor</keyword>
<name>A0A399SJ03_9BACT</name>
<feature type="chain" id="PRO_5017285646" evidence="7">
    <location>
        <begin position="24"/>
        <end position="1078"/>
    </location>
</feature>
<reference evidence="10" key="1">
    <citation type="submission" date="2018-08" db="EMBL/GenBank/DDBJ databases">
        <title>Mucilaginibacter sp. MYSH2.</title>
        <authorList>
            <person name="Seo T."/>
        </authorList>
    </citation>
    <scope>NUCLEOTIDE SEQUENCE [LARGE SCALE GENOMIC DNA]</scope>
    <source>
        <strain evidence="10">KIRAN</strain>
    </source>
</reference>
<dbReference type="InterPro" id="IPR057601">
    <property type="entry name" value="Oar-like_b-barrel"/>
</dbReference>
<evidence type="ECO:0000256" key="5">
    <source>
        <dbReference type="ARBA" id="ARBA00023136"/>
    </source>
</evidence>
<dbReference type="Gene3D" id="2.40.170.20">
    <property type="entry name" value="TonB-dependent receptor, beta-barrel domain"/>
    <property type="match status" value="1"/>
</dbReference>
<evidence type="ECO:0000256" key="1">
    <source>
        <dbReference type="ARBA" id="ARBA00004571"/>
    </source>
</evidence>